<dbReference type="GO" id="GO:0071949">
    <property type="term" value="F:FAD binding"/>
    <property type="evidence" value="ECO:0007669"/>
    <property type="project" value="InterPro"/>
</dbReference>
<feature type="compositionally biased region" description="Basic and acidic residues" evidence="11">
    <location>
        <begin position="728"/>
        <end position="744"/>
    </location>
</feature>
<evidence type="ECO:0000313" key="15">
    <source>
        <dbReference type="Proteomes" id="UP001219567"/>
    </source>
</evidence>
<keyword evidence="9" id="KW-0472">Membrane</keyword>
<dbReference type="PANTHER" id="PTHR43716">
    <property type="entry name" value="D-2-HYDROXYGLUTARATE DEHYDROGENASE, MITOCHONDRIAL"/>
    <property type="match status" value="1"/>
</dbReference>
<keyword evidence="6" id="KW-0274">FAD</keyword>
<dbReference type="InterPro" id="IPR004113">
    <property type="entry name" value="FAD-bd_oxidored_4_C"/>
</dbReference>
<dbReference type="Pfam" id="PF02913">
    <property type="entry name" value="FAD-oxidase_C"/>
    <property type="match status" value="1"/>
</dbReference>
<dbReference type="GO" id="GO:0005739">
    <property type="term" value="C:mitochondrion"/>
    <property type="evidence" value="ECO:0007669"/>
    <property type="project" value="UniProtKB-SubCell"/>
</dbReference>
<dbReference type="GO" id="GO:0004458">
    <property type="term" value="F:D-lactate dehydrogenase (cytochrome) activity"/>
    <property type="evidence" value="ECO:0007669"/>
    <property type="project" value="UniProtKB-EC"/>
</dbReference>
<dbReference type="Gene3D" id="1.10.45.10">
    <property type="entry name" value="Vanillyl-alcohol Oxidase, Chain A, domain 4"/>
    <property type="match status" value="1"/>
</dbReference>
<evidence type="ECO:0000256" key="8">
    <source>
        <dbReference type="ARBA" id="ARBA00023002"/>
    </source>
</evidence>
<protein>
    <submittedName>
        <fullName evidence="14">(R)-2-hydroxyglutarate--pyruvate transhydrogenase</fullName>
        <ecNumber evidence="14">1.1.99.40</ecNumber>
    </submittedName>
</protein>
<dbReference type="SUPFAM" id="SSF56176">
    <property type="entry name" value="FAD-binding/transporter-associated domain-like"/>
    <property type="match status" value="1"/>
</dbReference>
<evidence type="ECO:0000256" key="10">
    <source>
        <dbReference type="ARBA" id="ARBA00051436"/>
    </source>
</evidence>
<dbReference type="Gene3D" id="3.30.70.2740">
    <property type="match status" value="1"/>
</dbReference>
<comment type="catalytic activity">
    <reaction evidence="10">
        <text>(R)-lactate + 2 Fe(III)-[cytochrome c] = 2 Fe(II)-[cytochrome c] + pyruvate + 2 H(+)</text>
        <dbReference type="Rhea" id="RHEA:13521"/>
        <dbReference type="Rhea" id="RHEA-COMP:10350"/>
        <dbReference type="Rhea" id="RHEA-COMP:14399"/>
        <dbReference type="ChEBI" id="CHEBI:15361"/>
        <dbReference type="ChEBI" id="CHEBI:15378"/>
        <dbReference type="ChEBI" id="CHEBI:16004"/>
        <dbReference type="ChEBI" id="CHEBI:29033"/>
        <dbReference type="ChEBI" id="CHEBI:29034"/>
        <dbReference type="EC" id="1.1.2.4"/>
    </reaction>
</comment>
<dbReference type="InterPro" id="IPR016171">
    <property type="entry name" value="Vanillyl_alc_oxidase_C-sub2"/>
</dbReference>
<evidence type="ECO:0000256" key="2">
    <source>
        <dbReference type="ARBA" id="ARBA00004173"/>
    </source>
</evidence>
<dbReference type="Gene3D" id="3.30.465.10">
    <property type="match status" value="1"/>
</dbReference>
<evidence type="ECO:0000313" key="14">
    <source>
        <dbReference type="EMBL" id="WFD00378.1"/>
    </source>
</evidence>
<dbReference type="FunFam" id="3.30.70.2190:FF:000001">
    <property type="entry name" value="D-2-hydroxyglutarate dehydrogenase mitochondrial"/>
    <property type="match status" value="1"/>
</dbReference>
<evidence type="ECO:0000256" key="6">
    <source>
        <dbReference type="ARBA" id="ARBA00022827"/>
    </source>
</evidence>
<reference evidence="14 15" key="1">
    <citation type="submission" date="2023-03" db="EMBL/GenBank/DDBJ databases">
        <title>Mating type loci evolution in Malassezia.</title>
        <authorList>
            <person name="Coelho M.A."/>
        </authorList>
    </citation>
    <scope>NUCLEOTIDE SEQUENCE [LARGE SCALE GENOMIC DNA]</scope>
    <source>
        <strain evidence="14 15">CBS 9725</strain>
    </source>
</reference>
<sequence length="876" mass="94521">MGKYAGKSKCVVRPKSTEEVSRIMQLCNTHGIAVVPQGGNTGLVGGSVPVHDELVMNLGGMSQVRSFDPVSGTLVCDAGCILEVLDDYVAKQGYMMPLDLGAKGSCQIGGNVATNAGGLRFLRYGSLHGNVLGLEVVLADGKILPLLQTLRKDNTGLDLKQLFIGSEGTIGIITGVSIATPRRARATNVAVFGVESYEAVQNTFQMVRTHCAEILSALEFIDSESYAIVQKNPSAPRDPFTDRHPMYVLIETNGSNHDHDQEKLQGLLEELLESGTVSDGVLAQDETQIKSLWALRESVPESLGHYGKVYKYDVSIPVEKMYDLVLALRARFAEYGVMSTPDHSGPVKAVCGYGHIGDGNLHVNIVAERYEPEIEAIIEPYIYEWVAKVNGSISAEHGLGLMKADKIGYTKDQLAVDYMQRIKSMFDPQKLLNPYKYDVTVANGAKGFLVGTITALLGGAVAQARVASIRTLPVSIKGSLVLSSGLAVGVISAERSGIAYEQKSFNDNSAQINRRLRELHDQRWSQFSTLDRALAWAKFHKFKVVIGSWFTSMAGTWLYIQSQPLSFSQKIVQARVWAQGLTLASLLVMAGVTQFPTEADKLLEEEAQQANHSWKNLIGEDNDMKDRVVVLRENNEREVLSGKDLRGDLAKSLDYNVDKIQDLARQIETDSSKAIKEIKEGSEAMYDDATNAAREAAVDAKDQGQDMAKAARGAVQEVAEAGRGLGDQAERAANDAGKGAKDAADNASDTAKNAGQDASAKAQDLKDSAKDATNDAKDKAQDAVGDAKDKAQDMKEDAKDTAQDAKDSAKEQVQDVKDAAKDKAQDAKDSIKDKAQDAKDAAKVKAQDAKDAAKDKAQEVTGAASDVKQDAKDAAE</sequence>
<dbReference type="InterPro" id="IPR016164">
    <property type="entry name" value="FAD-linked_Oxase-like_C"/>
</dbReference>
<dbReference type="InterPro" id="IPR016169">
    <property type="entry name" value="FAD-bd_PCMH_sub2"/>
</dbReference>
<comment type="cofactor">
    <cofactor evidence="1">
        <name>FAD</name>
        <dbReference type="ChEBI" id="CHEBI:57692"/>
    </cofactor>
</comment>
<organism evidence="14 15">
    <name type="scientific">Malassezia yamatoensis</name>
    <dbReference type="NCBI Taxonomy" id="253288"/>
    <lineage>
        <taxon>Eukaryota</taxon>
        <taxon>Fungi</taxon>
        <taxon>Dikarya</taxon>
        <taxon>Basidiomycota</taxon>
        <taxon>Ustilaginomycotina</taxon>
        <taxon>Malasseziomycetes</taxon>
        <taxon>Malasseziales</taxon>
        <taxon>Malasseziaceae</taxon>
        <taxon>Malassezia</taxon>
    </lineage>
</organism>
<dbReference type="Gene3D" id="3.30.43.10">
    <property type="entry name" value="Uridine Diphospho-n-acetylenolpyruvylglucosamine Reductase, domain 2"/>
    <property type="match status" value="1"/>
</dbReference>
<dbReference type="InterPro" id="IPR006094">
    <property type="entry name" value="Oxid_FAD_bind_N"/>
</dbReference>
<evidence type="ECO:0000259" key="13">
    <source>
        <dbReference type="PROSITE" id="PS51503"/>
    </source>
</evidence>
<dbReference type="InterPro" id="IPR016166">
    <property type="entry name" value="FAD-bd_PCMH"/>
</dbReference>
<evidence type="ECO:0000256" key="1">
    <source>
        <dbReference type="ARBA" id="ARBA00001974"/>
    </source>
</evidence>
<feature type="compositionally biased region" description="Basic and acidic residues" evidence="11">
    <location>
        <begin position="763"/>
        <end position="858"/>
    </location>
</feature>
<feature type="domain" description="HIG1" evidence="13">
    <location>
        <begin position="514"/>
        <end position="604"/>
    </location>
</feature>
<evidence type="ECO:0000256" key="11">
    <source>
        <dbReference type="SAM" id="MobiDB-lite"/>
    </source>
</evidence>
<feature type="region of interest" description="Disordered" evidence="11">
    <location>
        <begin position="721"/>
        <end position="876"/>
    </location>
</feature>
<dbReference type="FunFam" id="1.10.45.10:FF:000001">
    <property type="entry name" value="D-lactate dehydrogenase mitochondrial"/>
    <property type="match status" value="1"/>
</dbReference>
<evidence type="ECO:0000256" key="3">
    <source>
        <dbReference type="ARBA" id="ARBA00008000"/>
    </source>
</evidence>
<evidence type="ECO:0000256" key="5">
    <source>
        <dbReference type="ARBA" id="ARBA00022692"/>
    </source>
</evidence>
<dbReference type="Gene3D" id="3.30.70.2190">
    <property type="match status" value="1"/>
</dbReference>
<dbReference type="InterPro" id="IPR007667">
    <property type="entry name" value="Hypoxia_induced_domain"/>
</dbReference>
<dbReference type="Gene3D" id="1.20.120.20">
    <property type="entry name" value="Apolipoprotein"/>
    <property type="match status" value="1"/>
</dbReference>
<dbReference type="EC" id="1.1.99.40" evidence="14"/>
<comment type="subcellular location">
    <subcellularLocation>
        <location evidence="2">Mitochondrion</location>
    </subcellularLocation>
</comment>
<dbReference type="PANTHER" id="PTHR43716:SF1">
    <property type="entry name" value="D-2-HYDROXYGLUTARATE DEHYDROGENASE, MITOCHONDRIAL"/>
    <property type="match status" value="1"/>
</dbReference>
<dbReference type="FunFam" id="3.30.70.2740:FF:000002">
    <property type="entry name" value="D-2-hydroxyglutarate dehydrogenase mitochondrial"/>
    <property type="match status" value="1"/>
</dbReference>
<keyword evidence="5" id="KW-0812">Transmembrane</keyword>
<dbReference type="EMBL" id="CP119946">
    <property type="protein sequence ID" value="WFD00378.1"/>
    <property type="molecule type" value="Genomic_DNA"/>
</dbReference>
<evidence type="ECO:0000259" key="12">
    <source>
        <dbReference type="PROSITE" id="PS51387"/>
    </source>
</evidence>
<dbReference type="InterPro" id="IPR036318">
    <property type="entry name" value="FAD-bd_PCMH-like_sf"/>
</dbReference>
<dbReference type="InterPro" id="IPR016167">
    <property type="entry name" value="FAD-bd_PCMH_sub1"/>
</dbReference>
<proteinExistence type="inferred from homology"/>
<evidence type="ECO:0000256" key="7">
    <source>
        <dbReference type="ARBA" id="ARBA00022989"/>
    </source>
</evidence>
<dbReference type="Proteomes" id="UP001219567">
    <property type="component" value="Chromosome 4"/>
</dbReference>
<evidence type="ECO:0000256" key="9">
    <source>
        <dbReference type="ARBA" id="ARBA00023136"/>
    </source>
</evidence>
<name>A0AAJ6CHK7_9BASI</name>
<accession>A0AAJ6CHK7</accession>
<dbReference type="Gene3D" id="6.10.140.1430">
    <property type="match status" value="1"/>
</dbReference>
<keyword evidence="4" id="KW-0285">Flavoprotein</keyword>
<dbReference type="Pfam" id="PF04588">
    <property type="entry name" value="HIG_1_N"/>
    <property type="match status" value="1"/>
</dbReference>
<keyword evidence="7" id="KW-1133">Transmembrane helix</keyword>
<feature type="compositionally biased region" description="Basic and acidic residues" evidence="11">
    <location>
        <begin position="867"/>
        <end position="876"/>
    </location>
</feature>
<feature type="domain" description="FAD-binding PCMH-type" evidence="12">
    <location>
        <begin position="4"/>
        <end position="183"/>
    </location>
</feature>
<comment type="similarity">
    <text evidence="3">Belongs to the FAD-binding oxidoreductase/transferase type 4 family.</text>
</comment>
<dbReference type="Pfam" id="PF01565">
    <property type="entry name" value="FAD_binding_4"/>
    <property type="match status" value="1"/>
</dbReference>
<dbReference type="PROSITE" id="PS51503">
    <property type="entry name" value="HIG1"/>
    <property type="match status" value="1"/>
</dbReference>
<evidence type="ECO:0000256" key="4">
    <source>
        <dbReference type="ARBA" id="ARBA00022630"/>
    </source>
</evidence>
<dbReference type="AlphaFoldDB" id="A0AAJ6CHK7"/>
<keyword evidence="15" id="KW-1185">Reference proteome</keyword>
<dbReference type="SUPFAM" id="SSF55103">
    <property type="entry name" value="FAD-linked oxidases, C-terminal domain"/>
    <property type="match status" value="1"/>
</dbReference>
<keyword evidence="8 14" id="KW-0560">Oxidoreductase</keyword>
<dbReference type="FunFam" id="3.30.465.10:FF:000001">
    <property type="entry name" value="D-2-hydroxyglutarate dehydrogenase, mitochondrial"/>
    <property type="match status" value="1"/>
</dbReference>
<dbReference type="InterPro" id="IPR051264">
    <property type="entry name" value="FAD-oxidored/transferase_4"/>
</dbReference>
<dbReference type="PROSITE" id="PS51387">
    <property type="entry name" value="FAD_PCMH"/>
    <property type="match status" value="1"/>
</dbReference>
<gene>
    <name evidence="14" type="primary">DLD2</name>
    <name evidence="14" type="ORF">MYAM1_003126</name>
</gene>